<keyword evidence="1" id="KW-0732">Signal</keyword>
<feature type="signal peptide" evidence="1">
    <location>
        <begin position="1"/>
        <end position="21"/>
    </location>
</feature>
<accession>A0AAD7DFE0</accession>
<organism evidence="2 3">
    <name type="scientific">Mycena rosella</name>
    <name type="common">Pink bonnet</name>
    <name type="synonym">Agaricus rosellus</name>
    <dbReference type="NCBI Taxonomy" id="1033263"/>
    <lineage>
        <taxon>Eukaryota</taxon>
        <taxon>Fungi</taxon>
        <taxon>Dikarya</taxon>
        <taxon>Basidiomycota</taxon>
        <taxon>Agaricomycotina</taxon>
        <taxon>Agaricomycetes</taxon>
        <taxon>Agaricomycetidae</taxon>
        <taxon>Agaricales</taxon>
        <taxon>Marasmiineae</taxon>
        <taxon>Mycenaceae</taxon>
        <taxon>Mycena</taxon>
    </lineage>
</organism>
<evidence type="ECO:0000313" key="3">
    <source>
        <dbReference type="Proteomes" id="UP001221757"/>
    </source>
</evidence>
<gene>
    <name evidence="2" type="ORF">B0H17DRAFT_1160001</name>
</gene>
<evidence type="ECO:0000313" key="2">
    <source>
        <dbReference type="EMBL" id="KAJ7690389.1"/>
    </source>
</evidence>
<keyword evidence="3" id="KW-1185">Reference proteome</keyword>
<feature type="chain" id="PRO_5041975870" evidence="1">
    <location>
        <begin position="22"/>
        <end position="320"/>
    </location>
</feature>
<dbReference type="Proteomes" id="UP001221757">
    <property type="component" value="Unassembled WGS sequence"/>
</dbReference>
<reference evidence="2" key="1">
    <citation type="submission" date="2023-03" db="EMBL/GenBank/DDBJ databases">
        <title>Massive genome expansion in bonnet fungi (Mycena s.s.) driven by repeated elements and novel gene families across ecological guilds.</title>
        <authorList>
            <consortium name="Lawrence Berkeley National Laboratory"/>
            <person name="Harder C.B."/>
            <person name="Miyauchi S."/>
            <person name="Viragh M."/>
            <person name="Kuo A."/>
            <person name="Thoen E."/>
            <person name="Andreopoulos B."/>
            <person name="Lu D."/>
            <person name="Skrede I."/>
            <person name="Drula E."/>
            <person name="Henrissat B."/>
            <person name="Morin E."/>
            <person name="Kohler A."/>
            <person name="Barry K."/>
            <person name="LaButti K."/>
            <person name="Morin E."/>
            <person name="Salamov A."/>
            <person name="Lipzen A."/>
            <person name="Mereny Z."/>
            <person name="Hegedus B."/>
            <person name="Baldrian P."/>
            <person name="Stursova M."/>
            <person name="Weitz H."/>
            <person name="Taylor A."/>
            <person name="Grigoriev I.V."/>
            <person name="Nagy L.G."/>
            <person name="Martin F."/>
            <person name="Kauserud H."/>
        </authorList>
    </citation>
    <scope>NUCLEOTIDE SEQUENCE</scope>
    <source>
        <strain evidence="2">CBHHK067</strain>
    </source>
</reference>
<dbReference type="AlphaFoldDB" id="A0AAD7DFE0"/>
<comment type="caution">
    <text evidence="2">The sequence shown here is derived from an EMBL/GenBank/DDBJ whole genome shotgun (WGS) entry which is preliminary data.</text>
</comment>
<evidence type="ECO:0000256" key="1">
    <source>
        <dbReference type="SAM" id="SignalP"/>
    </source>
</evidence>
<protein>
    <submittedName>
        <fullName evidence="2">Uncharacterized protein</fullName>
    </submittedName>
</protein>
<sequence length="320" mass="36238">MHLILNLFELLMGLWRGTLDCDPLDDRSLWDWTGLKDYAIWQKHGARVAAATPYLPNSFDRPPRNPAEAMSSGYKAQECLTYLFGLGPGLLRDILPDVYCRHYCKISIHILLHEALEIIRLGPGAYYTQWTMERTIGNLGEEIKQHSDPYKNLSQRATRRAQVNALKSLIPDLEPDNDCLPRGSEDLGDGYALLRARDEYNQTICEFSPSLQRWARLLLPNGQIARSAWKEKQKALNKDPVDGESYGEVQFYFQAKTDDDEIISLALISPYSPPDQDLLESSFNNLWVSSSTGDSELQIIEANIISSVGIYLIYTCTACL</sequence>
<proteinExistence type="predicted"/>
<dbReference type="EMBL" id="JARKIE010000065">
    <property type="protein sequence ID" value="KAJ7690389.1"/>
    <property type="molecule type" value="Genomic_DNA"/>
</dbReference>
<name>A0AAD7DFE0_MYCRO</name>